<dbReference type="Proteomes" id="UP000793456">
    <property type="component" value="Chromosome XII"/>
</dbReference>
<sequence length="65" mass="7553">MGTDHGRECRHLNAIRGKMIQFVTTLFDTVRELDFAERNGCSSLLDGWLQTTRCVQFMKLYKLLS</sequence>
<gene>
    <name evidence="1" type="ORF">E3U43_017658</name>
</gene>
<evidence type="ECO:0000313" key="1">
    <source>
        <dbReference type="EMBL" id="TMS12700.1"/>
    </source>
</evidence>
<accession>A0ACD3QZX2</accession>
<dbReference type="EMBL" id="CM011685">
    <property type="protein sequence ID" value="TMS12700.1"/>
    <property type="molecule type" value="Genomic_DNA"/>
</dbReference>
<evidence type="ECO:0000313" key="2">
    <source>
        <dbReference type="Proteomes" id="UP000793456"/>
    </source>
</evidence>
<protein>
    <submittedName>
        <fullName evidence="1">Uncharacterized protein</fullName>
    </submittedName>
</protein>
<organism evidence="1 2">
    <name type="scientific">Larimichthys crocea</name>
    <name type="common">Large yellow croaker</name>
    <name type="synonym">Pseudosciaena crocea</name>
    <dbReference type="NCBI Taxonomy" id="215358"/>
    <lineage>
        <taxon>Eukaryota</taxon>
        <taxon>Metazoa</taxon>
        <taxon>Chordata</taxon>
        <taxon>Craniata</taxon>
        <taxon>Vertebrata</taxon>
        <taxon>Euteleostomi</taxon>
        <taxon>Actinopterygii</taxon>
        <taxon>Neopterygii</taxon>
        <taxon>Teleostei</taxon>
        <taxon>Neoteleostei</taxon>
        <taxon>Acanthomorphata</taxon>
        <taxon>Eupercaria</taxon>
        <taxon>Sciaenidae</taxon>
        <taxon>Larimichthys</taxon>
    </lineage>
</organism>
<proteinExistence type="predicted"/>
<reference evidence="1" key="1">
    <citation type="submission" date="2018-11" db="EMBL/GenBank/DDBJ databases">
        <title>The sequence and de novo assembly of Larimichthys crocea genome using PacBio and Hi-C technologies.</title>
        <authorList>
            <person name="Xu P."/>
            <person name="Chen B."/>
            <person name="Zhou Z."/>
            <person name="Ke Q."/>
            <person name="Wu Y."/>
            <person name="Bai H."/>
            <person name="Pu F."/>
        </authorList>
    </citation>
    <scope>NUCLEOTIDE SEQUENCE</scope>
    <source>
        <tissue evidence="1">Muscle</tissue>
    </source>
</reference>
<name>A0ACD3QZX2_LARCR</name>
<feature type="non-terminal residue" evidence="1">
    <location>
        <position position="65"/>
    </location>
</feature>
<keyword evidence="2" id="KW-1185">Reference proteome</keyword>
<comment type="caution">
    <text evidence="1">The sequence shown here is derived from an EMBL/GenBank/DDBJ whole genome shotgun (WGS) entry which is preliminary data.</text>
</comment>